<feature type="transmembrane region" description="Helical" evidence="6">
    <location>
        <begin position="384"/>
        <end position="412"/>
    </location>
</feature>
<dbReference type="InterPro" id="IPR050250">
    <property type="entry name" value="Macrolide_Exporter_MacB"/>
</dbReference>
<feature type="transmembrane region" description="Helical" evidence="6">
    <location>
        <begin position="732"/>
        <end position="751"/>
    </location>
</feature>
<dbReference type="InterPro" id="IPR003838">
    <property type="entry name" value="ABC3_permease_C"/>
</dbReference>
<reference evidence="9" key="1">
    <citation type="submission" date="2021-01" db="EMBL/GenBank/DDBJ databases">
        <title>Marivirga sp. nov., isolated from intertidal surface sediments.</title>
        <authorList>
            <person name="Zhang M."/>
        </authorList>
    </citation>
    <scope>NUCLEOTIDE SEQUENCE</scope>
    <source>
        <strain evidence="9">SM1354</strain>
    </source>
</reference>
<proteinExistence type="predicted"/>
<evidence type="ECO:0000256" key="5">
    <source>
        <dbReference type="ARBA" id="ARBA00023136"/>
    </source>
</evidence>
<sequence length="803" mass="90645">MFKNYIKIFFRQLFKNKAYSVINIGGLAFGIAAVLFIATYVNFENSYDKDIAASDQLYRINLTSFADGKLMQESSRTSPAIGGIAQNEISGIEEMSRVVILGESIVGHNNNFVRELQIFLTDPNYFKLFDIEVVKGNTSEMDQPLTVMISSSIAKKVFEDKNPVGETLAINSSNFDGSVDFKVAGVFEELPENRHLKPQILISYATLHHFIGKQIDQSYDWLNLYTYVTTGKNTSIEQLNDQFNAVLNKNYGKQLEASGSEWELGLQPVNQIHTSTNYAGEYEAGIDGEKLQYFVWVAIFVLLMIYINSINISNTRAHNRVKEIGVRKVTGGTKKQLFVQFIFESFMINLLAILIAALILTFWAPFLVDWFNLNITPEFFKPTQYLGILVVLWFFGSLISGFYPAMLLTSFAPAKILKGNFNFKLKQSLAKPLLVVQLIFCLVILSGILTTYFQLDFIRNQELGLALEDKLVVRSPMLFVEGSGNYQEQMRNAMTSIEGIKAVAATNEIPGNEIYWRTDEVFVEGKEKGGNVFTYLHVGDGYFDVFDINLLAGKSFNTDLDYGQEAIINEKALQSLGFSEPSEVIGKKLHLNQGAVPVVGVVEDFRQQGVKAEVDPAVLNYSPGDLNYYVLDVEKGKIEELLPVVEATYIKLFTNSPFEYYFLDEHFDKQYKSEKQFAQLFSLAAIIAIIIAVMGIVGVTTQLMLQRTKEVSIRKIMGASFQDILLIISKEYVWWFTICFAVGIPVAYLLFTNWLKSFIVGIELGWWFYLIPAFIVVFIFVASTLYQSLKTALVNPADTLKDE</sequence>
<keyword evidence="4 6" id="KW-1133">Transmembrane helix</keyword>
<dbReference type="PANTHER" id="PTHR30572:SF18">
    <property type="entry name" value="ABC-TYPE MACROLIDE FAMILY EXPORT SYSTEM PERMEASE COMPONENT 2"/>
    <property type="match status" value="1"/>
</dbReference>
<organism evidence="9 10">
    <name type="scientific">Marivirga atlantica</name>
    <dbReference type="NCBI Taxonomy" id="1548457"/>
    <lineage>
        <taxon>Bacteria</taxon>
        <taxon>Pseudomonadati</taxon>
        <taxon>Bacteroidota</taxon>
        <taxon>Cytophagia</taxon>
        <taxon>Cytophagales</taxon>
        <taxon>Marivirgaceae</taxon>
        <taxon>Marivirga</taxon>
    </lineage>
</organism>
<feature type="domain" description="ABC3 transporter permease C-terminal" evidence="7">
    <location>
        <begin position="683"/>
        <end position="792"/>
    </location>
</feature>
<dbReference type="InterPro" id="IPR025857">
    <property type="entry name" value="MacB_PCD"/>
</dbReference>
<feature type="transmembrane region" description="Helical" evidence="6">
    <location>
        <begin position="433"/>
        <end position="453"/>
    </location>
</feature>
<feature type="transmembrane region" description="Helical" evidence="6">
    <location>
        <begin position="21"/>
        <end position="41"/>
    </location>
</feature>
<keyword evidence="10" id="KW-1185">Reference proteome</keyword>
<evidence type="ECO:0000256" key="2">
    <source>
        <dbReference type="ARBA" id="ARBA00022475"/>
    </source>
</evidence>
<keyword evidence="5 6" id="KW-0472">Membrane</keyword>
<feature type="domain" description="ABC3 transporter permease C-terminal" evidence="7">
    <location>
        <begin position="297"/>
        <end position="410"/>
    </location>
</feature>
<gene>
    <name evidence="9" type="ORF">JKP34_17530</name>
</gene>
<feature type="transmembrane region" description="Helical" evidence="6">
    <location>
        <begin position="337"/>
        <end position="364"/>
    </location>
</feature>
<feature type="transmembrane region" description="Helical" evidence="6">
    <location>
        <begin position="766"/>
        <end position="786"/>
    </location>
</feature>
<comment type="caution">
    <text evidence="9">The sequence shown here is derived from an EMBL/GenBank/DDBJ whole genome shotgun (WGS) entry which is preliminary data.</text>
</comment>
<comment type="subcellular location">
    <subcellularLocation>
        <location evidence="1">Cell membrane</location>
        <topology evidence="1">Multi-pass membrane protein</topology>
    </subcellularLocation>
</comment>
<evidence type="ECO:0000259" key="7">
    <source>
        <dbReference type="Pfam" id="PF02687"/>
    </source>
</evidence>
<feature type="transmembrane region" description="Helical" evidence="6">
    <location>
        <begin position="680"/>
        <end position="705"/>
    </location>
</feature>
<dbReference type="EMBL" id="JAERQG010000006">
    <property type="protein sequence ID" value="MBL0767071.1"/>
    <property type="molecule type" value="Genomic_DNA"/>
</dbReference>
<evidence type="ECO:0000256" key="6">
    <source>
        <dbReference type="SAM" id="Phobius"/>
    </source>
</evidence>
<dbReference type="Proteomes" id="UP000642920">
    <property type="component" value="Unassembled WGS sequence"/>
</dbReference>
<evidence type="ECO:0000313" key="10">
    <source>
        <dbReference type="Proteomes" id="UP000642920"/>
    </source>
</evidence>
<evidence type="ECO:0000259" key="8">
    <source>
        <dbReference type="Pfam" id="PF12704"/>
    </source>
</evidence>
<evidence type="ECO:0000313" key="9">
    <source>
        <dbReference type="EMBL" id="MBL0767071.1"/>
    </source>
</evidence>
<dbReference type="Pfam" id="PF02687">
    <property type="entry name" value="FtsX"/>
    <property type="match status" value="2"/>
</dbReference>
<accession>A0A937AHW6</accession>
<evidence type="ECO:0000256" key="1">
    <source>
        <dbReference type="ARBA" id="ARBA00004651"/>
    </source>
</evidence>
<dbReference type="PANTHER" id="PTHR30572">
    <property type="entry name" value="MEMBRANE COMPONENT OF TRANSPORTER-RELATED"/>
    <property type="match status" value="1"/>
</dbReference>
<dbReference type="GO" id="GO:0022857">
    <property type="term" value="F:transmembrane transporter activity"/>
    <property type="evidence" value="ECO:0007669"/>
    <property type="project" value="TreeGrafter"/>
</dbReference>
<protein>
    <submittedName>
        <fullName evidence="9">ABC transporter permease</fullName>
    </submittedName>
</protein>
<keyword evidence="3 6" id="KW-0812">Transmembrane</keyword>
<feature type="domain" description="MacB-like periplasmic core" evidence="8">
    <location>
        <begin position="495"/>
        <end position="609"/>
    </location>
</feature>
<name>A0A937AHW6_9BACT</name>
<feature type="domain" description="MacB-like periplasmic core" evidence="8">
    <location>
        <begin position="20"/>
        <end position="245"/>
    </location>
</feature>
<evidence type="ECO:0000256" key="4">
    <source>
        <dbReference type="ARBA" id="ARBA00022989"/>
    </source>
</evidence>
<dbReference type="AlphaFoldDB" id="A0A937AHW6"/>
<dbReference type="GO" id="GO:0005886">
    <property type="term" value="C:plasma membrane"/>
    <property type="evidence" value="ECO:0007669"/>
    <property type="project" value="UniProtKB-SubCell"/>
</dbReference>
<evidence type="ECO:0000256" key="3">
    <source>
        <dbReference type="ARBA" id="ARBA00022692"/>
    </source>
</evidence>
<dbReference type="RefSeq" id="WP_201924410.1">
    <property type="nucleotide sequence ID" value="NZ_JAERQG010000006.1"/>
</dbReference>
<feature type="transmembrane region" description="Helical" evidence="6">
    <location>
        <begin position="293"/>
        <end position="312"/>
    </location>
</feature>
<keyword evidence="2" id="KW-1003">Cell membrane</keyword>
<dbReference type="Pfam" id="PF12704">
    <property type="entry name" value="MacB_PCD"/>
    <property type="match status" value="2"/>
</dbReference>